<protein>
    <recommendedName>
        <fullName evidence="9 12">4-hydroxy-tetrahydrodipicolinate reductase</fullName>
        <shortName evidence="12">HTPA reductase</shortName>
        <ecNumber evidence="9 12">1.17.1.8</ecNumber>
    </recommendedName>
</protein>
<comment type="catalytic activity">
    <reaction evidence="10 12">
        <text>(S)-2,3,4,5-tetrahydrodipicolinate + NADP(+) + H2O = (2S,4S)-4-hydroxy-2,3,4,5-tetrahydrodipicolinate + NADPH + H(+)</text>
        <dbReference type="Rhea" id="RHEA:35331"/>
        <dbReference type="ChEBI" id="CHEBI:15377"/>
        <dbReference type="ChEBI" id="CHEBI:15378"/>
        <dbReference type="ChEBI" id="CHEBI:16845"/>
        <dbReference type="ChEBI" id="CHEBI:57783"/>
        <dbReference type="ChEBI" id="CHEBI:58349"/>
        <dbReference type="ChEBI" id="CHEBI:67139"/>
        <dbReference type="EC" id="1.17.1.8"/>
    </reaction>
</comment>
<dbReference type="Pfam" id="PF01113">
    <property type="entry name" value="DapB_N"/>
    <property type="match status" value="1"/>
</dbReference>
<feature type="binding site" evidence="12">
    <location>
        <begin position="102"/>
        <end position="104"/>
    </location>
    <ligand>
        <name>NAD(+)</name>
        <dbReference type="ChEBI" id="CHEBI:57540"/>
    </ligand>
</feature>
<dbReference type="Gene3D" id="3.40.50.720">
    <property type="entry name" value="NAD(P)-binding Rossmann-like Domain"/>
    <property type="match status" value="1"/>
</dbReference>
<comment type="subunit">
    <text evidence="12">Homotetramer.</text>
</comment>
<dbReference type="SUPFAM" id="SSF51735">
    <property type="entry name" value="NAD(P)-binding Rossmann-fold domains"/>
    <property type="match status" value="1"/>
</dbReference>
<name>A0A147K0X1_HADYE</name>
<proteinExistence type="inferred from homology"/>
<feature type="binding site" evidence="12">
    <location>
        <begin position="171"/>
        <end position="172"/>
    </location>
    <ligand>
        <name>(S)-2,3,4,5-tetrahydrodipicolinate</name>
        <dbReference type="ChEBI" id="CHEBI:16845"/>
    </ligand>
</feature>
<dbReference type="STRING" id="1776334.APZ16_04175"/>
<dbReference type="CDD" id="cd02274">
    <property type="entry name" value="DHDPR_N"/>
    <property type="match status" value="1"/>
</dbReference>
<comment type="caution">
    <text evidence="12">Lacks conserved residue(s) required for the propagation of feature annotation.</text>
</comment>
<dbReference type="GO" id="GO:0019877">
    <property type="term" value="P:diaminopimelate biosynthetic process"/>
    <property type="evidence" value="ECO:0007669"/>
    <property type="project" value="UniProtKB-UniRule"/>
</dbReference>
<dbReference type="Proteomes" id="UP000074294">
    <property type="component" value="Unassembled WGS sequence"/>
</dbReference>
<evidence type="ECO:0000256" key="4">
    <source>
        <dbReference type="ARBA" id="ARBA00022915"/>
    </source>
</evidence>
<dbReference type="NCBIfam" id="TIGR00036">
    <property type="entry name" value="dapB"/>
    <property type="match status" value="1"/>
</dbReference>
<evidence type="ECO:0000256" key="1">
    <source>
        <dbReference type="ARBA" id="ARBA00006642"/>
    </source>
</evidence>
<evidence type="ECO:0000256" key="9">
    <source>
        <dbReference type="ARBA" id="ARBA00038983"/>
    </source>
</evidence>
<evidence type="ECO:0000256" key="12">
    <source>
        <dbReference type="HAMAP-Rule" id="MF_00102"/>
    </source>
</evidence>
<dbReference type="InterPro" id="IPR022663">
    <property type="entry name" value="DapB_C"/>
</dbReference>
<dbReference type="SUPFAM" id="SSF55347">
    <property type="entry name" value="Glyceraldehyde-3-phosphate dehydrogenase-like, C-terminal domain"/>
    <property type="match status" value="1"/>
</dbReference>
<evidence type="ECO:0000256" key="10">
    <source>
        <dbReference type="ARBA" id="ARBA00049080"/>
    </source>
</evidence>
<feature type="binding site" evidence="12">
    <location>
        <position position="162"/>
    </location>
    <ligand>
        <name>(S)-2,3,4,5-tetrahydrodipicolinate</name>
        <dbReference type="ChEBI" id="CHEBI:16845"/>
    </ligand>
</feature>
<dbReference type="GO" id="GO:0009089">
    <property type="term" value="P:lysine biosynthetic process via diaminopimelate"/>
    <property type="evidence" value="ECO:0007669"/>
    <property type="project" value="UniProtKB-UniRule"/>
</dbReference>
<dbReference type="GO" id="GO:0005737">
    <property type="term" value="C:cytoplasm"/>
    <property type="evidence" value="ECO:0007669"/>
    <property type="project" value="UniProtKB-SubCell"/>
</dbReference>
<evidence type="ECO:0000256" key="7">
    <source>
        <dbReference type="ARBA" id="ARBA00023154"/>
    </source>
</evidence>
<keyword evidence="4 12" id="KW-0220">Diaminopimelate biosynthesis</keyword>
<keyword evidence="5 12" id="KW-0560">Oxidoreductase</keyword>
<feature type="binding site" evidence="12">
    <location>
        <begin position="8"/>
        <end position="13"/>
    </location>
    <ligand>
        <name>NAD(+)</name>
        <dbReference type="ChEBI" id="CHEBI:57540"/>
    </ligand>
</feature>
<evidence type="ECO:0000259" key="13">
    <source>
        <dbReference type="Pfam" id="PF01113"/>
    </source>
</evidence>
<keyword evidence="2 12" id="KW-0028">Amino-acid biosynthesis</keyword>
<feature type="domain" description="Dihydrodipicolinate reductase N-terminal" evidence="13">
    <location>
        <begin position="2"/>
        <end position="131"/>
    </location>
</feature>
<dbReference type="GO" id="GO:0051287">
    <property type="term" value="F:NAD binding"/>
    <property type="evidence" value="ECO:0007669"/>
    <property type="project" value="UniProtKB-UniRule"/>
</dbReference>
<dbReference type="Pfam" id="PF05173">
    <property type="entry name" value="DapB_C"/>
    <property type="match status" value="1"/>
</dbReference>
<feature type="binding site" evidence="12">
    <location>
        <begin position="128"/>
        <end position="131"/>
    </location>
    <ligand>
        <name>NAD(+)</name>
        <dbReference type="ChEBI" id="CHEBI:57540"/>
    </ligand>
</feature>
<feature type="active site" description="Proton donor/acceptor" evidence="12">
    <location>
        <position position="161"/>
    </location>
</feature>
<dbReference type="PANTHER" id="PTHR20836:SF0">
    <property type="entry name" value="4-HYDROXY-TETRAHYDRODIPICOLINATE REDUCTASE 1, CHLOROPLASTIC-RELATED"/>
    <property type="match status" value="1"/>
</dbReference>
<evidence type="ECO:0000313" key="16">
    <source>
        <dbReference type="Proteomes" id="UP000074294"/>
    </source>
</evidence>
<feature type="active site" description="Proton donor" evidence="12">
    <location>
        <position position="165"/>
    </location>
</feature>
<evidence type="ECO:0000313" key="15">
    <source>
        <dbReference type="EMBL" id="KUO42495.1"/>
    </source>
</evidence>
<dbReference type="EMBL" id="LQMQ01000005">
    <property type="protein sequence ID" value="KUO42495.1"/>
    <property type="molecule type" value="Genomic_DNA"/>
</dbReference>
<feature type="binding site" evidence="12">
    <location>
        <position position="34"/>
    </location>
    <ligand>
        <name>NAD(+)</name>
        <dbReference type="ChEBI" id="CHEBI:57540"/>
    </ligand>
</feature>
<keyword evidence="6 12" id="KW-0520">NAD</keyword>
<reference evidence="15 16" key="1">
    <citation type="journal article" date="2016" name="Nat. Microbiol.">
        <title>Genomic inference of the metabolism of cosmopolitan subsurface Archaea, Hadesarchaea.</title>
        <authorList>
            <person name="Baker B.J."/>
            <person name="Saw J.H."/>
            <person name="Lind A.E."/>
            <person name="Lazar C.S."/>
            <person name="Hinrichs K.-U."/>
            <person name="Teske A.P."/>
            <person name="Ettema T.J."/>
        </authorList>
    </citation>
    <scope>NUCLEOTIDE SEQUENCE [LARGE SCALE GENOMIC DNA]</scope>
</reference>
<dbReference type="PANTHER" id="PTHR20836">
    <property type="entry name" value="DIHYDRODIPICOLINATE REDUCTASE"/>
    <property type="match status" value="1"/>
</dbReference>
<comment type="subcellular location">
    <subcellularLocation>
        <location evidence="12">Cytoplasm</location>
    </subcellularLocation>
</comment>
<evidence type="ECO:0000256" key="11">
    <source>
        <dbReference type="ARBA" id="ARBA00049396"/>
    </source>
</evidence>
<dbReference type="InterPro" id="IPR000846">
    <property type="entry name" value="DapB_N"/>
</dbReference>
<feature type="domain" description="Dihydrodipicolinate reductase C-terminal" evidence="14">
    <location>
        <begin position="134"/>
        <end position="255"/>
    </location>
</feature>
<accession>A0A147K0X1</accession>
<dbReference type="InterPro" id="IPR023940">
    <property type="entry name" value="DHDPR_bac"/>
</dbReference>
<evidence type="ECO:0000256" key="6">
    <source>
        <dbReference type="ARBA" id="ARBA00023027"/>
    </source>
</evidence>
<organism evidence="15 16">
    <name type="scientific">Hadarchaeum yellowstonense</name>
    <dbReference type="NCBI Taxonomy" id="1776334"/>
    <lineage>
        <taxon>Archaea</taxon>
        <taxon>Methanobacteriati</taxon>
        <taxon>Candidatus Hadarchaeota</taxon>
        <taxon>Candidatus Hadarchaeia</taxon>
        <taxon>Candidatus Hadarchaeales</taxon>
        <taxon>Candidatus Hadarchaeaceae</taxon>
        <taxon>Candidatus Hadarchaeum</taxon>
    </lineage>
</organism>
<dbReference type="GO" id="GO:0008839">
    <property type="term" value="F:4-hydroxy-tetrahydrodipicolinate reductase"/>
    <property type="evidence" value="ECO:0007669"/>
    <property type="project" value="UniProtKB-UniRule"/>
</dbReference>
<comment type="catalytic activity">
    <reaction evidence="11 12">
        <text>(S)-2,3,4,5-tetrahydrodipicolinate + NAD(+) + H2O = (2S,4S)-4-hydroxy-2,3,4,5-tetrahydrodipicolinate + NADH + H(+)</text>
        <dbReference type="Rhea" id="RHEA:35323"/>
        <dbReference type="ChEBI" id="CHEBI:15377"/>
        <dbReference type="ChEBI" id="CHEBI:15378"/>
        <dbReference type="ChEBI" id="CHEBI:16845"/>
        <dbReference type="ChEBI" id="CHEBI:57540"/>
        <dbReference type="ChEBI" id="CHEBI:57945"/>
        <dbReference type="ChEBI" id="CHEBI:67139"/>
        <dbReference type="EC" id="1.17.1.8"/>
    </reaction>
</comment>
<dbReference type="GO" id="GO:0016726">
    <property type="term" value="F:oxidoreductase activity, acting on CH or CH2 groups, NAD or NADP as acceptor"/>
    <property type="evidence" value="ECO:0007669"/>
    <property type="project" value="UniProtKB-UniRule"/>
</dbReference>
<dbReference type="Gene3D" id="3.30.360.10">
    <property type="entry name" value="Dihydrodipicolinate Reductase, domain 2"/>
    <property type="match status" value="1"/>
</dbReference>
<keyword evidence="12" id="KW-0963">Cytoplasm</keyword>
<evidence type="ECO:0000256" key="8">
    <source>
        <dbReference type="ARBA" id="ARBA00037922"/>
    </source>
</evidence>
<dbReference type="UniPathway" id="UPA00034">
    <property type="reaction ID" value="UER00018"/>
</dbReference>
<comment type="similarity">
    <text evidence="1 12">Belongs to the DapB family.</text>
</comment>
<comment type="caution">
    <text evidence="15">The sequence shown here is derived from an EMBL/GenBank/DDBJ whole genome shotgun (WGS) entry which is preliminary data.</text>
</comment>
<dbReference type="HAMAP" id="MF_00102">
    <property type="entry name" value="DapB"/>
    <property type="match status" value="1"/>
</dbReference>
<dbReference type="GO" id="GO:0050661">
    <property type="term" value="F:NADP binding"/>
    <property type="evidence" value="ECO:0007669"/>
    <property type="project" value="UniProtKB-UniRule"/>
</dbReference>
<comment type="pathway">
    <text evidence="8 12">Amino-acid biosynthesis; L-lysine biosynthesis via DAP pathway; (S)-tetrahydrodipicolinate from L-aspartate: step 4/4.</text>
</comment>
<evidence type="ECO:0000259" key="14">
    <source>
        <dbReference type="Pfam" id="PF05173"/>
    </source>
</evidence>
<dbReference type="InterPro" id="IPR036291">
    <property type="entry name" value="NAD(P)-bd_dom_sf"/>
</dbReference>
<keyword evidence="3 12" id="KW-0521">NADP</keyword>
<comment type="caution">
    <text evidence="12">Was originally thought to be a dihydrodipicolinate reductase (DHDPR), catalyzing the conversion of dihydrodipicolinate to tetrahydrodipicolinate. However, it was shown in E.coli that the substrate of the enzymatic reaction is not dihydrodipicolinate (DHDP) but in fact (2S,4S)-4-hydroxy-2,3,4,5-tetrahydrodipicolinic acid (HTPA), the product released by the DapA-catalyzed reaction.</text>
</comment>
<sequence>MIRVVVCGAAGRMGRLIVRQIAGQKDLKLAAAVDAPGHPMIGKDAGLVAGVQKLGVAIVESTKLNEVLKKSKPDVLVDFTVAEASVQNVKAASRAGVSVVVGTTGFTEQQRKELERAIKRGQIRAVVSPNFSVGVNVFFKIARAAAGILGRDYEPSIVEVHHMYKKDAPSGTALKVAEIVAEELGLNKEEIKIKSIREGEVVGDHTLMFLNPFEVLEITHRAKSREAFAVGAVKAIRYVVKKGKPGMISDMQDVLGLR</sequence>
<dbReference type="AlphaFoldDB" id="A0A147K0X1"/>
<dbReference type="EC" id="1.17.1.8" evidence="9 12"/>
<gene>
    <name evidence="12" type="primary">dapB</name>
    <name evidence="15" type="ORF">APZ16_04175</name>
</gene>
<dbReference type="PIRSF" id="PIRSF000161">
    <property type="entry name" value="DHPR"/>
    <property type="match status" value="1"/>
</dbReference>
<keyword evidence="7 12" id="KW-0457">Lysine biosynthesis</keyword>
<comment type="function">
    <text evidence="12">Catalyzes the conversion of 4-hydroxy-tetrahydrodipicolinate (HTPA) to tetrahydrodipicolinate.</text>
</comment>
<evidence type="ECO:0000256" key="5">
    <source>
        <dbReference type="ARBA" id="ARBA00023002"/>
    </source>
</evidence>
<evidence type="ECO:0000256" key="3">
    <source>
        <dbReference type="ARBA" id="ARBA00022857"/>
    </source>
</evidence>
<evidence type="ECO:0000256" key="2">
    <source>
        <dbReference type="ARBA" id="ARBA00022605"/>
    </source>
</evidence>